<dbReference type="PANTHER" id="PTHR42783">
    <property type="entry name" value="GLUTAMATE SYNTHASE [NADPH] SMALL CHAIN"/>
    <property type="match status" value="1"/>
</dbReference>
<organism evidence="5 6">
    <name type="scientific">Butyrivibrio hungatei</name>
    <dbReference type="NCBI Taxonomy" id="185008"/>
    <lineage>
        <taxon>Bacteria</taxon>
        <taxon>Bacillati</taxon>
        <taxon>Bacillota</taxon>
        <taxon>Clostridia</taxon>
        <taxon>Lachnospirales</taxon>
        <taxon>Lachnospiraceae</taxon>
        <taxon>Butyrivibrio</taxon>
    </lineage>
</organism>
<dbReference type="PROSITE" id="PS00198">
    <property type="entry name" value="4FE4S_FER_1"/>
    <property type="match status" value="2"/>
</dbReference>
<dbReference type="KEGG" id="bhu:bhn_I1907"/>
<protein>
    <submittedName>
        <fullName evidence="5">Pyridine nucleotide-disulfide oxidoreductase</fullName>
    </submittedName>
</protein>
<gene>
    <name evidence="5" type="ORF">bhn_I1907</name>
</gene>
<dbReference type="Gene3D" id="3.30.70.20">
    <property type="match status" value="2"/>
</dbReference>
<sequence length="938" mass="104326">MATNVKEWKLGDPMINENDYWQDPDYVAEDPEKEKLVLKLATMITDRYVKKLTGKINNRDPEYWMLDMILTKEQVKFLINFKKTRVPYSIPELAQMNNMSEEETTKMVERLRWIGIIEQNRAKTSDKHLQYELPIFVPGSAEFMMMQEKLTDEFPQLATFFNLMTQLPLAGITQMVPPGGAGIGMHVIPVEKAIELENQSVPVEHLSRWIDMYDKFGISECSCRKQQAMRGEGSGEIRGEYCIGMGDMAEYMDDRGIGHYVSKEEVYEILKRAERHGYVHQITNIDGEGKIVAICNCAPGVCNALRTSQLYNTPNLSASAYRAHVEKDKCVACGKCVEVCPVGAAKLGQKLCKKDGSEVKYPKTQLPDNKKWGPDKWNYNYRDDAKINCYETGTAPCKTACPVHLSIQGYIKMAAEGRYEDALKLIKQDNPFPMICGAVCNRRCEDACTRGTIDEPLAIDEIKKFIASLDLKKDERYIPLCEKHDGGFWSDDYKVAVIGGGPAGLSAAFFLRENGYPVTVFEKERRPGGMLMNGIPSYRLEKDIIEAEIEVIRQMGVEIKCGVEVGKDLTIEQLRSEGYKAFFVAIGMQGGRLAGVPGEDAAGVQTGVDFLRTINQDHSVKLYGGTVVVGGGNVAIDVARTAVRAGASKVTMLCLESEKEMPAAKDEVEEALEEGIEVKNGWGPKEVVTENGHVKSVIFKRCTSVFDSEHRFAPVYDENDTIEIPCENLLLSIGQSVQWGDLLKGTKVELNRNGTAKADPLTRQTAEPDIFVGGDVFTGAKFAIDAIAGGREGFVSINRFVHKGNRLDLARDRREFIELDKDDIQVESFDNAKRQIPGKKAGIAKDTFEDLRLTLTEEQVKAEASRCLGCGATTVDENRCIGCGLCTTKCEFDAIHLSRDIPKASTMYRSEDKLKAVGPYAAKRAGKILINKITGGKK</sequence>
<keyword evidence="6" id="KW-1185">Reference proteome</keyword>
<evidence type="ECO:0000256" key="1">
    <source>
        <dbReference type="ARBA" id="ARBA00022723"/>
    </source>
</evidence>
<dbReference type="Gene3D" id="3.50.50.60">
    <property type="entry name" value="FAD/NAD(P)-binding domain"/>
    <property type="match status" value="2"/>
</dbReference>
<dbReference type="GO" id="GO:0016491">
    <property type="term" value="F:oxidoreductase activity"/>
    <property type="evidence" value="ECO:0007669"/>
    <property type="project" value="InterPro"/>
</dbReference>
<dbReference type="InterPro" id="IPR036188">
    <property type="entry name" value="FAD/NAD-bd_sf"/>
</dbReference>
<dbReference type="PROSITE" id="PS51379">
    <property type="entry name" value="4FE4S_FER_2"/>
    <property type="match status" value="2"/>
</dbReference>
<dbReference type="Pfam" id="PF14691">
    <property type="entry name" value="Fer4_20"/>
    <property type="match status" value="1"/>
</dbReference>
<dbReference type="Gene3D" id="1.10.1060.10">
    <property type="entry name" value="Alpha-helical ferredoxin"/>
    <property type="match status" value="1"/>
</dbReference>
<proteinExistence type="predicted"/>
<dbReference type="Pfam" id="PF00037">
    <property type="entry name" value="Fer4"/>
    <property type="match status" value="2"/>
</dbReference>
<keyword evidence="3" id="KW-0411">Iron-sulfur</keyword>
<dbReference type="InterPro" id="IPR009051">
    <property type="entry name" value="Helical_ferredxn"/>
</dbReference>
<reference evidence="6" key="1">
    <citation type="submission" date="2016-10" db="EMBL/GenBank/DDBJ databases">
        <title>The complete genome sequence of the rumen bacterium Butyrivibrio hungatei MB2003.</title>
        <authorList>
            <person name="Palevich N."/>
            <person name="Kelly W.J."/>
            <person name="Leahy S.C."/>
            <person name="Altermann E."/>
            <person name="Rakonjac J."/>
            <person name="Attwood G.T."/>
        </authorList>
    </citation>
    <scope>NUCLEOTIDE SEQUENCE [LARGE SCALE GENOMIC DNA]</scope>
    <source>
        <strain evidence="6">MB2003</strain>
    </source>
</reference>
<name>A0A1D9P2Z7_9FIRM</name>
<dbReference type="Pfam" id="PF07992">
    <property type="entry name" value="Pyr_redox_2"/>
    <property type="match status" value="1"/>
</dbReference>
<dbReference type="InterPro" id="IPR017900">
    <property type="entry name" value="4Fe4S_Fe_S_CS"/>
</dbReference>
<dbReference type="GO" id="GO:0051536">
    <property type="term" value="F:iron-sulfur cluster binding"/>
    <property type="evidence" value="ECO:0007669"/>
    <property type="project" value="UniProtKB-KW"/>
</dbReference>
<dbReference type="PANTHER" id="PTHR42783:SF3">
    <property type="entry name" value="GLUTAMATE SYNTHASE [NADPH] SMALL CHAIN-RELATED"/>
    <property type="match status" value="1"/>
</dbReference>
<dbReference type="SUPFAM" id="SSF51971">
    <property type="entry name" value="Nucleotide-binding domain"/>
    <property type="match status" value="1"/>
</dbReference>
<dbReference type="GO" id="GO:0046872">
    <property type="term" value="F:metal ion binding"/>
    <property type="evidence" value="ECO:0007669"/>
    <property type="project" value="UniProtKB-KW"/>
</dbReference>
<dbReference type="AlphaFoldDB" id="A0A1D9P2Z7"/>
<evidence type="ECO:0000313" key="6">
    <source>
        <dbReference type="Proteomes" id="UP000179284"/>
    </source>
</evidence>
<dbReference type="InterPro" id="IPR023753">
    <property type="entry name" value="FAD/NAD-binding_dom"/>
</dbReference>
<dbReference type="PRINTS" id="PR00419">
    <property type="entry name" value="ADXRDTASE"/>
</dbReference>
<feature type="domain" description="4Fe-4S ferredoxin-type" evidence="4">
    <location>
        <begin position="321"/>
        <end position="350"/>
    </location>
</feature>
<evidence type="ECO:0000259" key="4">
    <source>
        <dbReference type="PROSITE" id="PS51379"/>
    </source>
</evidence>
<dbReference type="EMBL" id="CP017831">
    <property type="protein sequence ID" value="AOZ96940.1"/>
    <property type="molecule type" value="Genomic_DNA"/>
</dbReference>
<evidence type="ECO:0000256" key="3">
    <source>
        <dbReference type="ARBA" id="ARBA00023014"/>
    </source>
</evidence>
<dbReference type="SUPFAM" id="SSF46548">
    <property type="entry name" value="alpha-helical ferredoxin"/>
    <property type="match status" value="3"/>
</dbReference>
<accession>A0A1D9P2Z7</accession>
<dbReference type="Proteomes" id="UP000179284">
    <property type="component" value="Chromosome I"/>
</dbReference>
<keyword evidence="1" id="KW-0479">Metal-binding</keyword>
<dbReference type="InterPro" id="IPR028261">
    <property type="entry name" value="DPD_II"/>
</dbReference>
<evidence type="ECO:0000313" key="5">
    <source>
        <dbReference type="EMBL" id="AOZ96940.1"/>
    </source>
</evidence>
<evidence type="ECO:0000256" key="2">
    <source>
        <dbReference type="ARBA" id="ARBA00023004"/>
    </source>
</evidence>
<dbReference type="InterPro" id="IPR017896">
    <property type="entry name" value="4Fe4S_Fe-S-bd"/>
</dbReference>
<keyword evidence="2" id="KW-0408">Iron</keyword>
<feature type="domain" description="4Fe-4S ferredoxin-type" evidence="4">
    <location>
        <begin position="871"/>
        <end position="900"/>
    </location>
</feature>